<dbReference type="AlphaFoldDB" id="A0A919VR07"/>
<gene>
    <name evidence="1" type="ORF">Aau02nite_50780</name>
</gene>
<evidence type="ECO:0000313" key="1">
    <source>
        <dbReference type="EMBL" id="GIM72385.1"/>
    </source>
</evidence>
<organism evidence="1 2">
    <name type="scientific">Actinoplanes auranticolor</name>
    <dbReference type="NCBI Taxonomy" id="47988"/>
    <lineage>
        <taxon>Bacteria</taxon>
        <taxon>Bacillati</taxon>
        <taxon>Actinomycetota</taxon>
        <taxon>Actinomycetes</taxon>
        <taxon>Micromonosporales</taxon>
        <taxon>Micromonosporaceae</taxon>
        <taxon>Actinoplanes</taxon>
    </lineage>
</organism>
<name>A0A919VR07_9ACTN</name>
<proteinExistence type="predicted"/>
<accession>A0A919VR07</accession>
<comment type="caution">
    <text evidence="1">The sequence shown here is derived from an EMBL/GenBank/DDBJ whole genome shotgun (WGS) entry which is preliminary data.</text>
</comment>
<evidence type="ECO:0000313" key="2">
    <source>
        <dbReference type="Proteomes" id="UP000681340"/>
    </source>
</evidence>
<reference evidence="1" key="1">
    <citation type="submission" date="2021-03" db="EMBL/GenBank/DDBJ databases">
        <title>Whole genome shotgun sequence of Actinoplanes auranticolor NBRC 12245.</title>
        <authorList>
            <person name="Komaki H."/>
            <person name="Tamura T."/>
        </authorList>
    </citation>
    <scope>NUCLEOTIDE SEQUENCE</scope>
    <source>
        <strain evidence="1">NBRC 12245</strain>
    </source>
</reference>
<keyword evidence="2" id="KW-1185">Reference proteome</keyword>
<sequence length="70" mass="7602">MTWIRKAAEQALRNLAGGRIERIRLWSAEDADGERSGDGVPGVMDIDQGLVVSTTAGELALAWQIDGYDE</sequence>
<dbReference type="RefSeq" id="WP_212991031.1">
    <property type="nucleotide sequence ID" value="NZ_BAABEA010000005.1"/>
</dbReference>
<dbReference type="Proteomes" id="UP000681340">
    <property type="component" value="Unassembled WGS sequence"/>
</dbReference>
<dbReference type="EMBL" id="BOQL01000041">
    <property type="protein sequence ID" value="GIM72385.1"/>
    <property type="molecule type" value="Genomic_DNA"/>
</dbReference>
<protein>
    <submittedName>
        <fullName evidence="1">Uncharacterized protein</fullName>
    </submittedName>
</protein>